<dbReference type="Gene3D" id="3.40.50.740">
    <property type="match status" value="2"/>
</dbReference>
<dbReference type="InterPro" id="IPR006963">
    <property type="entry name" value="Mopterin_OxRdtase_4Fe-4S_dom"/>
</dbReference>
<dbReference type="SMART" id="SM00929">
    <property type="entry name" value="NADH-G_4Fe-4S_3"/>
    <property type="match status" value="1"/>
</dbReference>
<dbReference type="Pfam" id="PF10588">
    <property type="entry name" value="NADH-G_4Fe-4S_3"/>
    <property type="match status" value="1"/>
</dbReference>
<accession>A0A139BS02</accession>
<dbReference type="AlphaFoldDB" id="A0A139BS02"/>
<keyword evidence="5 10" id="KW-1278">Translocase</keyword>
<reference evidence="13 14" key="1">
    <citation type="submission" date="2016-02" db="EMBL/GenBank/DDBJ databases">
        <authorList>
            <person name="Wen L."/>
            <person name="He K."/>
            <person name="Yang H."/>
        </authorList>
    </citation>
    <scope>NUCLEOTIDE SEQUENCE [LARGE SCALE GENOMIC DNA]</scope>
    <source>
        <strain evidence="13">ShG14-8</strain>
    </source>
</reference>
<dbReference type="NCBIfam" id="TIGR01973">
    <property type="entry name" value="NuoG"/>
    <property type="match status" value="1"/>
</dbReference>
<comment type="similarity">
    <text evidence="2 10">Belongs to the complex I 75 kDa subunit family.</text>
</comment>
<keyword evidence="7 10" id="KW-0411">Iron-sulfur</keyword>
<evidence type="ECO:0000256" key="4">
    <source>
        <dbReference type="ARBA" id="ARBA00022723"/>
    </source>
</evidence>
<name>A0A139BS02_9PROT</name>
<evidence type="ECO:0000259" key="12">
    <source>
        <dbReference type="PROSITE" id="PS51839"/>
    </source>
</evidence>
<evidence type="ECO:0000256" key="2">
    <source>
        <dbReference type="ARBA" id="ARBA00005404"/>
    </source>
</evidence>
<comment type="catalytic activity">
    <reaction evidence="9 10">
        <text>a quinone + NADH + 5 H(+)(in) = a quinol + NAD(+) + 4 H(+)(out)</text>
        <dbReference type="Rhea" id="RHEA:57888"/>
        <dbReference type="ChEBI" id="CHEBI:15378"/>
        <dbReference type="ChEBI" id="CHEBI:24646"/>
        <dbReference type="ChEBI" id="CHEBI:57540"/>
        <dbReference type="ChEBI" id="CHEBI:57945"/>
        <dbReference type="ChEBI" id="CHEBI:132124"/>
    </reaction>
</comment>
<dbReference type="Pfam" id="PF22151">
    <property type="entry name" value="Fer4_NDSU1"/>
    <property type="match status" value="1"/>
</dbReference>
<dbReference type="FunFam" id="3.30.70.20:FF:000002">
    <property type="entry name" value="NADH-ubiquinone oxidoreductase 75 kDa subunit"/>
    <property type="match status" value="1"/>
</dbReference>
<feature type="domain" description="4Fe-4S Mo/W bis-MGD-type" evidence="11">
    <location>
        <begin position="136"/>
        <end position="192"/>
    </location>
</feature>
<evidence type="ECO:0000256" key="1">
    <source>
        <dbReference type="ARBA" id="ARBA00001966"/>
    </source>
</evidence>
<dbReference type="GO" id="GO:0016020">
    <property type="term" value="C:membrane"/>
    <property type="evidence" value="ECO:0007669"/>
    <property type="project" value="InterPro"/>
</dbReference>
<dbReference type="PROSITE" id="PS51839">
    <property type="entry name" value="4FE4S_HC3"/>
    <property type="match status" value="1"/>
</dbReference>
<keyword evidence="10" id="KW-0874">Quinone</keyword>
<dbReference type="GO" id="GO:0051537">
    <property type="term" value="F:2 iron, 2 sulfur cluster binding"/>
    <property type="evidence" value="ECO:0007669"/>
    <property type="project" value="UniProtKB-UniRule"/>
</dbReference>
<organism evidence="13 14">
    <name type="scientific">Candidatus Gallionella acididurans</name>
    <dbReference type="NCBI Taxonomy" id="1796491"/>
    <lineage>
        <taxon>Bacteria</taxon>
        <taxon>Pseudomonadati</taxon>
        <taxon>Pseudomonadota</taxon>
        <taxon>Betaproteobacteria</taxon>
        <taxon>Nitrosomonadales</taxon>
        <taxon>Gallionellaceae</taxon>
        <taxon>Gallionella</taxon>
    </lineage>
</organism>
<gene>
    <name evidence="13" type="ORF">AWT59_2167</name>
</gene>
<evidence type="ECO:0000256" key="6">
    <source>
        <dbReference type="ARBA" id="ARBA00023004"/>
    </source>
</evidence>
<evidence type="ECO:0000256" key="8">
    <source>
        <dbReference type="ARBA" id="ARBA00023027"/>
    </source>
</evidence>
<dbReference type="PANTHER" id="PTHR43105:SF13">
    <property type="entry name" value="NADH-UBIQUINONE OXIDOREDUCTASE 75 KDA SUBUNIT, MITOCHONDRIAL"/>
    <property type="match status" value="1"/>
</dbReference>
<evidence type="ECO:0000256" key="10">
    <source>
        <dbReference type="RuleBase" id="RU003525"/>
    </source>
</evidence>
<dbReference type="InterPro" id="IPR000283">
    <property type="entry name" value="NADH_UbQ_OxRdtase_75kDa_su_CS"/>
</dbReference>
<feature type="non-terminal residue" evidence="13">
    <location>
        <position position="1"/>
    </location>
</feature>
<keyword evidence="8 10" id="KW-0520">NAD</keyword>
<keyword evidence="10" id="KW-0001">2Fe-2S</keyword>
<keyword evidence="4 10" id="KW-0479">Metal-binding</keyword>
<dbReference type="Gene3D" id="3.10.20.740">
    <property type="match status" value="1"/>
</dbReference>
<dbReference type="CDD" id="cd02772">
    <property type="entry name" value="MopB_NDH-1_NuoG2"/>
    <property type="match status" value="1"/>
</dbReference>
<protein>
    <recommendedName>
        <fullName evidence="10">NADH-quinone oxidoreductase</fullName>
        <ecNumber evidence="10">7.1.1.-</ecNumber>
    </recommendedName>
</protein>
<evidence type="ECO:0000256" key="5">
    <source>
        <dbReference type="ARBA" id="ARBA00022967"/>
    </source>
</evidence>
<comment type="cofactor">
    <cofactor evidence="1 10">
        <name>[4Fe-4S] cluster</name>
        <dbReference type="ChEBI" id="CHEBI:49883"/>
    </cofactor>
</comment>
<evidence type="ECO:0000256" key="9">
    <source>
        <dbReference type="ARBA" id="ARBA00047712"/>
    </source>
</evidence>
<dbReference type="PANTHER" id="PTHR43105">
    <property type="entry name" value="RESPIRATORY NITRATE REDUCTASE"/>
    <property type="match status" value="1"/>
</dbReference>
<comment type="caution">
    <text evidence="13">The sequence shown here is derived from an EMBL/GenBank/DDBJ whole genome shotgun (WGS) entry which is preliminary data.</text>
</comment>
<dbReference type="GO" id="GO:0016651">
    <property type="term" value="F:oxidoreductase activity, acting on NAD(P)H"/>
    <property type="evidence" value="ECO:0007669"/>
    <property type="project" value="InterPro"/>
</dbReference>
<dbReference type="InterPro" id="IPR019574">
    <property type="entry name" value="NADH_UbQ_OxRdtase_Gsu_4Fe4S-bd"/>
</dbReference>
<evidence type="ECO:0000313" key="13">
    <source>
        <dbReference type="EMBL" id="KXS31688.1"/>
    </source>
</evidence>
<dbReference type="Pfam" id="PF00384">
    <property type="entry name" value="Molybdopterin"/>
    <property type="match status" value="1"/>
</dbReference>
<evidence type="ECO:0000313" key="14">
    <source>
        <dbReference type="Proteomes" id="UP000070578"/>
    </source>
</evidence>
<comment type="function">
    <text evidence="10">NDH-1 shuttles electrons from NADH, via FMN and iron-sulfur (Fe-S) centers, to quinones in the respiratory chain. Couples the redox reaction to proton translocation (for every two electrons transferred, four hydrogen ions are translocated across the cytoplasmic membrane), and thus conserves the redox energy in a proton gradient.</text>
</comment>
<dbReference type="EMBL" id="LSLI01000061">
    <property type="protein sequence ID" value="KXS31688.1"/>
    <property type="molecule type" value="Genomic_DNA"/>
</dbReference>
<evidence type="ECO:0000259" key="11">
    <source>
        <dbReference type="PROSITE" id="PS51669"/>
    </source>
</evidence>
<comment type="cofactor">
    <cofactor evidence="10">
        <name>[2Fe-2S] cluster</name>
        <dbReference type="ChEBI" id="CHEBI:190135"/>
    </cofactor>
    <text evidence="10">Binds 1 [2Fe-2S] cluster per subunit.</text>
</comment>
<dbReference type="InterPro" id="IPR010228">
    <property type="entry name" value="NADH_UbQ_OxRdtase_Gsu"/>
</dbReference>
<dbReference type="PROSITE" id="PS00643">
    <property type="entry name" value="COMPLEX1_75K_3"/>
    <property type="match status" value="1"/>
</dbReference>
<dbReference type="PROSITE" id="PS00642">
    <property type="entry name" value="COMPLEX1_75K_2"/>
    <property type="match status" value="1"/>
</dbReference>
<evidence type="ECO:0000256" key="7">
    <source>
        <dbReference type="ARBA" id="ARBA00023014"/>
    </source>
</evidence>
<keyword evidence="6 10" id="KW-0408">Iron</keyword>
<dbReference type="Gene3D" id="3.40.228.10">
    <property type="entry name" value="Dimethylsulfoxide Reductase, domain 2"/>
    <property type="match status" value="1"/>
</dbReference>
<dbReference type="GO" id="GO:0051539">
    <property type="term" value="F:4 iron, 4 sulfur cluster binding"/>
    <property type="evidence" value="ECO:0007669"/>
    <property type="project" value="UniProtKB-KW"/>
</dbReference>
<dbReference type="GO" id="GO:0008137">
    <property type="term" value="F:NADH dehydrogenase (ubiquinone) activity"/>
    <property type="evidence" value="ECO:0007669"/>
    <property type="project" value="UniProtKB-UniRule"/>
</dbReference>
<dbReference type="PATRIC" id="fig|1796491.3.peg.2370"/>
<evidence type="ECO:0000256" key="3">
    <source>
        <dbReference type="ARBA" id="ARBA00022485"/>
    </source>
</evidence>
<dbReference type="EC" id="7.1.1.-" evidence="10"/>
<dbReference type="Proteomes" id="UP000070578">
    <property type="component" value="Unassembled WGS sequence"/>
</dbReference>
<reference evidence="13 14" key="2">
    <citation type="submission" date="2016-03" db="EMBL/GenBank/DDBJ databases">
        <title>New uncultured bacterium of the family Gallionellaceae from acid mine drainage: description and reconstruction of genome based on metagenomic analysis of microbial community.</title>
        <authorList>
            <person name="Kadnikov V."/>
            <person name="Ivasenko D."/>
            <person name="Beletsky A."/>
            <person name="Mardanov A."/>
            <person name="Danilova E."/>
            <person name="Pimenov N."/>
            <person name="Karnachuk O."/>
            <person name="Ravin N."/>
        </authorList>
    </citation>
    <scope>NUCLEOTIDE SEQUENCE [LARGE SCALE GENOMIC DNA]</scope>
    <source>
        <strain evidence="13">ShG14-8</strain>
    </source>
</reference>
<dbReference type="GO" id="GO:0048038">
    <property type="term" value="F:quinone binding"/>
    <property type="evidence" value="ECO:0007669"/>
    <property type="project" value="UniProtKB-UniRule"/>
</dbReference>
<dbReference type="Gene3D" id="3.30.70.20">
    <property type="match status" value="1"/>
</dbReference>
<dbReference type="PROSITE" id="PS51669">
    <property type="entry name" value="4FE4S_MOW_BIS_MGD"/>
    <property type="match status" value="1"/>
</dbReference>
<keyword evidence="3 10" id="KW-0004">4Fe-4S</keyword>
<dbReference type="InterPro" id="IPR054351">
    <property type="entry name" value="NADH_UbQ_OxRdtase_ferredoxin"/>
</dbReference>
<proteinExistence type="inferred from homology"/>
<dbReference type="GO" id="GO:0046872">
    <property type="term" value="F:metal ion binding"/>
    <property type="evidence" value="ECO:0007669"/>
    <property type="project" value="UniProtKB-UniRule"/>
</dbReference>
<feature type="domain" description="4Fe-4S His(Cys)3-ligated-type" evidence="12">
    <location>
        <begin position="1"/>
        <end position="37"/>
    </location>
</feature>
<dbReference type="SUPFAM" id="SSF53706">
    <property type="entry name" value="Formate dehydrogenase/DMSO reductase, domains 1-3"/>
    <property type="match status" value="1"/>
</dbReference>
<dbReference type="SUPFAM" id="SSF54862">
    <property type="entry name" value="4Fe-4S ferredoxins"/>
    <property type="match status" value="1"/>
</dbReference>
<dbReference type="InterPro" id="IPR006656">
    <property type="entry name" value="Mopterin_OxRdtase"/>
</dbReference>
<dbReference type="GO" id="GO:0042773">
    <property type="term" value="P:ATP synthesis coupled electron transport"/>
    <property type="evidence" value="ECO:0007669"/>
    <property type="project" value="InterPro"/>
</dbReference>
<dbReference type="Pfam" id="PF22117">
    <property type="entry name" value="Fer4_Nqo3"/>
    <property type="match status" value="1"/>
</dbReference>
<sequence>QGTQGVMEFLLINHPLDCPICDQGGECQLQDLAVGYGGGASRYQEEKRMVMHKDIGALVSTEEMSRCIQCTRCVRFGQEIAGVMELGMAFRGEHAEIVSFVNGTVNSELSGNMIDLCPVGALTSKPFRYTARGWELSRRKSVSPHDALGSNLLVQVKDNKVMRVLPVENEAVNECWISDKDRFSYEGLNATERLTKPMLKQDGVWIEVEWQVALEYVANGLRQIAGSAGADQIAALATPHSTVEELYLLQKLMRGIGSNNIDSRLRQSDFSSDGRQAGAPWLGMPVADINTRDRFLIVGSFLRKDHPLLAHRVRQAVKKGAQASIVHASDDDLLMPVANKAIIVPDQMVNMLAQILKALGAEKSAALSAETGKLLDAVQPSGQATAIARSLASGEHGAVLLGNFAQQHPQATQIAMLAGQIAMLADAKFGFLGEAANSVGACLAGAVPYAAGTVGMNAAQMLSSPRKAYVLLNAEPELDMHDPQQAMKAMYAADMVVAMSAFKHHATEYADVLLPIAPFTETSGTFVNTEGLAQSFRGAVRPLGEARPAWKVLRVLGNLLNVPGFDYDTSEAVRDEVLPKTDIATNMAGRLNNHVPVVEVQVQSGSNQGLQRVSDVPIYFADAIVRRAAALQKTRDAATPWVSAHSGELHRLGLSPGDTVKVSQGGASVNMTLQANDSLPLRTVRIAAGHPVTQQLGAMFGAITVERA</sequence>
<dbReference type="InterPro" id="IPR050123">
    <property type="entry name" value="Prok_molybdopt-oxidoreductase"/>
</dbReference>